<dbReference type="AlphaFoldDB" id="A0AAV6WUD3"/>
<keyword evidence="3" id="KW-1185">Reference proteome</keyword>
<sequence length="575" mass="64986">MNHTFIALIPKCNKPILAKKFRPISLCNVAHKMCSKITASRLKLHLDNLISPTQMAFVPNRNICDNSIISHEKMHYLHNTRGKKGFMAIKVDMAKAYDRVEWSLLCSILERFGFSKKFVHLIHQCMSTTSFSVLINGSPFGMINPSRGIRQGDPFSPYLFIIYFELLSRMLTRLENLNLINGIKVTRKSPSFTHLMYADDLVIYCQANSENANIVQKCLSSFESWSGLSISKPKSVVHFSRNVDPGLKSVLLSILDINECCHKIKHLGLPFCKQQSRTSCFNELVESLQSKLSGWKSKNLSQAGRLILLKSVAQALPVYHMSNFLLPIRICEKLDACMRSFFWGHNPSQRKLSLKCWDEICLPKPLGGLGLCKMHDLNHALNTKFAWKLTENGNCLWASLFWAKYLNSSNILNYVGQGSNASWTWIDILKCRDVLTKGSCFSISANSKILTWLEPWIPSLVGFIPPPSFSSSVCVSYALVDSLIEPITNDWDFDNSLEAFPPSIAHAIFKIKISSSSDPPALFWTPSASGKFSVKRAFSSICNPPRCSSSHFSSTNPLFKKIWSSRLHERHKIFI</sequence>
<gene>
    <name evidence="2" type="ORF">BUALT_Bualt11G0050700</name>
</gene>
<organism evidence="2 3">
    <name type="scientific">Buddleja alternifolia</name>
    <dbReference type="NCBI Taxonomy" id="168488"/>
    <lineage>
        <taxon>Eukaryota</taxon>
        <taxon>Viridiplantae</taxon>
        <taxon>Streptophyta</taxon>
        <taxon>Embryophyta</taxon>
        <taxon>Tracheophyta</taxon>
        <taxon>Spermatophyta</taxon>
        <taxon>Magnoliopsida</taxon>
        <taxon>eudicotyledons</taxon>
        <taxon>Gunneridae</taxon>
        <taxon>Pentapetalae</taxon>
        <taxon>asterids</taxon>
        <taxon>lamiids</taxon>
        <taxon>Lamiales</taxon>
        <taxon>Scrophulariaceae</taxon>
        <taxon>Buddlejeae</taxon>
        <taxon>Buddleja</taxon>
    </lineage>
</organism>
<comment type="caution">
    <text evidence="2">The sequence shown here is derived from an EMBL/GenBank/DDBJ whole genome shotgun (WGS) entry which is preliminary data.</text>
</comment>
<evidence type="ECO:0000259" key="1">
    <source>
        <dbReference type="PROSITE" id="PS50878"/>
    </source>
</evidence>
<dbReference type="Proteomes" id="UP000826271">
    <property type="component" value="Unassembled WGS sequence"/>
</dbReference>
<evidence type="ECO:0000313" key="3">
    <source>
        <dbReference type="Proteomes" id="UP000826271"/>
    </source>
</evidence>
<dbReference type="InterPro" id="IPR043502">
    <property type="entry name" value="DNA/RNA_pol_sf"/>
</dbReference>
<name>A0AAV6WUD3_9LAMI</name>
<evidence type="ECO:0000313" key="2">
    <source>
        <dbReference type="EMBL" id="KAG8373689.1"/>
    </source>
</evidence>
<dbReference type="PANTHER" id="PTHR33116">
    <property type="entry name" value="REVERSE TRANSCRIPTASE ZINC-BINDING DOMAIN-CONTAINING PROTEIN-RELATED-RELATED"/>
    <property type="match status" value="1"/>
</dbReference>
<dbReference type="PANTHER" id="PTHR33116:SF86">
    <property type="entry name" value="REVERSE TRANSCRIPTASE DOMAIN-CONTAINING PROTEIN"/>
    <property type="match status" value="1"/>
</dbReference>
<protein>
    <recommendedName>
        <fullName evidence="1">Reverse transcriptase domain-containing protein</fullName>
    </recommendedName>
</protein>
<dbReference type="InterPro" id="IPR000477">
    <property type="entry name" value="RT_dom"/>
</dbReference>
<feature type="domain" description="Reverse transcriptase" evidence="1">
    <location>
        <begin position="1"/>
        <end position="254"/>
    </location>
</feature>
<reference evidence="2" key="1">
    <citation type="submission" date="2019-10" db="EMBL/GenBank/DDBJ databases">
        <authorList>
            <person name="Zhang R."/>
            <person name="Pan Y."/>
            <person name="Wang J."/>
            <person name="Ma R."/>
            <person name="Yu S."/>
        </authorList>
    </citation>
    <scope>NUCLEOTIDE SEQUENCE</scope>
    <source>
        <strain evidence="2">LA-IB0</strain>
        <tissue evidence="2">Leaf</tissue>
    </source>
</reference>
<proteinExistence type="predicted"/>
<dbReference type="Pfam" id="PF00078">
    <property type="entry name" value="RVT_1"/>
    <property type="match status" value="1"/>
</dbReference>
<dbReference type="PROSITE" id="PS50878">
    <property type="entry name" value="RT_POL"/>
    <property type="match status" value="1"/>
</dbReference>
<accession>A0AAV6WUD3</accession>
<dbReference type="CDD" id="cd01650">
    <property type="entry name" value="RT_nLTR_like"/>
    <property type="match status" value="1"/>
</dbReference>
<dbReference type="EMBL" id="WHWC01000011">
    <property type="protein sequence ID" value="KAG8373689.1"/>
    <property type="molecule type" value="Genomic_DNA"/>
</dbReference>
<dbReference type="SUPFAM" id="SSF56672">
    <property type="entry name" value="DNA/RNA polymerases"/>
    <property type="match status" value="1"/>
</dbReference>